<feature type="compositionally biased region" description="Polar residues" evidence="1">
    <location>
        <begin position="177"/>
        <end position="187"/>
    </location>
</feature>
<feature type="region of interest" description="Disordered" evidence="1">
    <location>
        <begin position="1"/>
        <end position="22"/>
    </location>
</feature>
<evidence type="ECO:0000313" key="3">
    <source>
        <dbReference type="Proteomes" id="UP000250266"/>
    </source>
</evidence>
<gene>
    <name evidence="2" type="ORF">K432DRAFT_408466</name>
</gene>
<evidence type="ECO:0000313" key="2">
    <source>
        <dbReference type="EMBL" id="OCK76082.1"/>
    </source>
</evidence>
<accession>A0A8E2JBA3</accession>
<reference evidence="2 3" key="1">
    <citation type="journal article" date="2016" name="Nat. Commun.">
        <title>Ectomycorrhizal ecology is imprinted in the genome of the dominant symbiotic fungus Cenococcum geophilum.</title>
        <authorList>
            <consortium name="DOE Joint Genome Institute"/>
            <person name="Peter M."/>
            <person name="Kohler A."/>
            <person name="Ohm R.A."/>
            <person name="Kuo A."/>
            <person name="Krutzmann J."/>
            <person name="Morin E."/>
            <person name="Arend M."/>
            <person name="Barry K.W."/>
            <person name="Binder M."/>
            <person name="Choi C."/>
            <person name="Clum A."/>
            <person name="Copeland A."/>
            <person name="Grisel N."/>
            <person name="Haridas S."/>
            <person name="Kipfer T."/>
            <person name="LaButti K."/>
            <person name="Lindquist E."/>
            <person name="Lipzen A."/>
            <person name="Maire R."/>
            <person name="Meier B."/>
            <person name="Mihaltcheva S."/>
            <person name="Molinier V."/>
            <person name="Murat C."/>
            <person name="Poggeler S."/>
            <person name="Quandt C.A."/>
            <person name="Sperisen C."/>
            <person name="Tritt A."/>
            <person name="Tisserant E."/>
            <person name="Crous P.W."/>
            <person name="Henrissat B."/>
            <person name="Nehls U."/>
            <person name="Egli S."/>
            <person name="Spatafora J.W."/>
            <person name="Grigoriev I.V."/>
            <person name="Martin F.M."/>
        </authorList>
    </citation>
    <scope>NUCLEOTIDE SEQUENCE [LARGE SCALE GENOMIC DNA]</scope>
    <source>
        <strain evidence="2 3">CBS 459.81</strain>
    </source>
</reference>
<feature type="region of interest" description="Disordered" evidence="1">
    <location>
        <begin position="78"/>
        <end position="196"/>
    </location>
</feature>
<protein>
    <submittedName>
        <fullName evidence="2">Uncharacterized protein</fullName>
    </submittedName>
</protein>
<evidence type="ECO:0000256" key="1">
    <source>
        <dbReference type="SAM" id="MobiDB-lite"/>
    </source>
</evidence>
<sequence length="289" mass="31656">MPLEFTVDDSPARTSGDGKAKQTAQFADQVLITNTEFSNIIEHDDTGLEIDGDAPPDHSINLPTQEASCELHTLETASASVDSHSHSNSNSDGDGQDKDIHIVCGKRKRPSPTNTVRHKRHSRTLNPTSKRHLERATHSARRQKPSSFHGMLLSNRPSVPQHGRKRGRRSVRPPPFNTENAFTSLTLPQPHAPPEQVQQQLPKIVIYPLLSSTAFLTTIFRSCGDMGMLSASQAVSLLENQVGHGKKLENTTLTPLAPGPWFLTCFLYWPSDAVNPPASRGQLNSVGSN</sequence>
<proteinExistence type="predicted"/>
<dbReference type="Proteomes" id="UP000250266">
    <property type="component" value="Unassembled WGS sequence"/>
</dbReference>
<dbReference type="EMBL" id="KV745244">
    <property type="protein sequence ID" value="OCK76082.1"/>
    <property type="molecule type" value="Genomic_DNA"/>
</dbReference>
<feature type="compositionally biased region" description="Basic residues" evidence="1">
    <location>
        <begin position="104"/>
        <end position="144"/>
    </location>
</feature>
<feature type="compositionally biased region" description="Basic residues" evidence="1">
    <location>
        <begin position="162"/>
        <end position="171"/>
    </location>
</feature>
<name>A0A8E2JBA3_9PEZI</name>
<feature type="compositionally biased region" description="Low complexity" evidence="1">
    <location>
        <begin position="78"/>
        <end position="92"/>
    </location>
</feature>
<dbReference type="AlphaFoldDB" id="A0A8E2JBA3"/>
<organism evidence="2 3">
    <name type="scientific">Lepidopterella palustris CBS 459.81</name>
    <dbReference type="NCBI Taxonomy" id="1314670"/>
    <lineage>
        <taxon>Eukaryota</taxon>
        <taxon>Fungi</taxon>
        <taxon>Dikarya</taxon>
        <taxon>Ascomycota</taxon>
        <taxon>Pezizomycotina</taxon>
        <taxon>Dothideomycetes</taxon>
        <taxon>Pleosporomycetidae</taxon>
        <taxon>Mytilinidiales</taxon>
        <taxon>Argynnaceae</taxon>
        <taxon>Lepidopterella</taxon>
    </lineage>
</organism>
<keyword evidence="3" id="KW-1185">Reference proteome</keyword>